<dbReference type="Gene3D" id="3.40.50.720">
    <property type="entry name" value="NAD(P)-binding Rossmann-like Domain"/>
    <property type="match status" value="1"/>
</dbReference>
<dbReference type="Pfam" id="PF00107">
    <property type="entry name" value="ADH_zinc_N"/>
    <property type="match status" value="1"/>
</dbReference>
<evidence type="ECO:0000256" key="2">
    <source>
        <dbReference type="ARBA" id="ARBA00023002"/>
    </source>
</evidence>
<keyword evidence="2" id="KW-0560">Oxidoreductase</keyword>
<protein>
    <submittedName>
        <fullName evidence="4">NADPH:quinone reductase</fullName>
    </submittedName>
</protein>
<evidence type="ECO:0000313" key="4">
    <source>
        <dbReference type="EMBL" id="GLV59905.1"/>
    </source>
</evidence>
<dbReference type="Gene3D" id="3.90.180.10">
    <property type="entry name" value="Medium-chain alcohol dehydrogenases, catalytic domain"/>
    <property type="match status" value="1"/>
</dbReference>
<keyword evidence="5" id="KW-1185">Reference proteome</keyword>
<dbReference type="EMBL" id="BSRI01000002">
    <property type="protein sequence ID" value="GLV59905.1"/>
    <property type="molecule type" value="Genomic_DNA"/>
</dbReference>
<evidence type="ECO:0000256" key="1">
    <source>
        <dbReference type="ARBA" id="ARBA00022857"/>
    </source>
</evidence>
<dbReference type="InterPro" id="IPR013149">
    <property type="entry name" value="ADH-like_C"/>
</dbReference>
<evidence type="ECO:0000259" key="3">
    <source>
        <dbReference type="SMART" id="SM00829"/>
    </source>
</evidence>
<organism evidence="4 5">
    <name type="scientific">Dictyobacter halimunensis</name>
    <dbReference type="NCBI Taxonomy" id="3026934"/>
    <lineage>
        <taxon>Bacteria</taxon>
        <taxon>Bacillati</taxon>
        <taxon>Chloroflexota</taxon>
        <taxon>Ktedonobacteria</taxon>
        <taxon>Ktedonobacterales</taxon>
        <taxon>Dictyobacteraceae</taxon>
        <taxon>Dictyobacter</taxon>
    </lineage>
</organism>
<dbReference type="InterPro" id="IPR036291">
    <property type="entry name" value="NAD(P)-bd_dom_sf"/>
</dbReference>
<keyword evidence="1" id="KW-0521">NADP</keyword>
<dbReference type="InterPro" id="IPR011032">
    <property type="entry name" value="GroES-like_sf"/>
</dbReference>
<sequence>MRASVVTEFGGPEVLKVRDVPTPKPGPGQVAIKVSYAGVNYAETMARRGGRHSEQPPFVTGLDVSGYIQELGAGVEELRVGQPVAAFTESGGYAEIALAQAVLTFPLDASDKEIDLATAAAFPTIVPTAYDLLVNVARMRRGDTVLVHAAAGGVGSIAVQMARYLEAGQVIGTVSSSEKADYARSSGYDHVIFYENFLEETRALTSGRGVDIVLEAIGEPIRSQSLSILAPFGRLVIFGNANDPQGRPQALPATPGALLLESKAVMGYSLGRLSAVAPQLVATTARQALDLVAHDHIKIDITTIFPLEQASEAHRLLESRASTGKMLLRI</sequence>
<accession>A0ABQ6G1Z3</accession>
<name>A0ABQ6G1Z3_9CHLR</name>
<proteinExistence type="predicted"/>
<dbReference type="Pfam" id="PF08240">
    <property type="entry name" value="ADH_N"/>
    <property type="match status" value="1"/>
</dbReference>
<gene>
    <name evidence="4" type="ORF">KDH_67290</name>
</gene>
<evidence type="ECO:0000313" key="5">
    <source>
        <dbReference type="Proteomes" id="UP001344906"/>
    </source>
</evidence>
<dbReference type="InterPro" id="IPR013154">
    <property type="entry name" value="ADH-like_N"/>
</dbReference>
<dbReference type="InterPro" id="IPR020843">
    <property type="entry name" value="ER"/>
</dbReference>
<dbReference type="InterPro" id="IPR002364">
    <property type="entry name" value="Quin_OxRdtase/zeta-crystal_CS"/>
</dbReference>
<dbReference type="SUPFAM" id="SSF50129">
    <property type="entry name" value="GroES-like"/>
    <property type="match status" value="1"/>
</dbReference>
<dbReference type="SUPFAM" id="SSF51735">
    <property type="entry name" value="NAD(P)-binding Rossmann-fold domains"/>
    <property type="match status" value="1"/>
</dbReference>
<dbReference type="PROSITE" id="PS01162">
    <property type="entry name" value="QOR_ZETA_CRYSTAL"/>
    <property type="match status" value="1"/>
</dbReference>
<dbReference type="SMART" id="SM00829">
    <property type="entry name" value="PKS_ER"/>
    <property type="match status" value="1"/>
</dbReference>
<comment type="caution">
    <text evidence="4">The sequence shown here is derived from an EMBL/GenBank/DDBJ whole genome shotgun (WGS) entry which is preliminary data.</text>
</comment>
<dbReference type="Proteomes" id="UP001344906">
    <property type="component" value="Unassembled WGS sequence"/>
</dbReference>
<reference evidence="4 5" key="1">
    <citation type="submission" date="2023-02" db="EMBL/GenBank/DDBJ databases">
        <title>Dictyobacter halimunensis sp. nov., a new member of the class Ktedonobacteria from forest soil in a geothermal area.</title>
        <authorList>
            <person name="Rachmania M.K."/>
            <person name="Ningsih F."/>
            <person name="Sakai Y."/>
            <person name="Yabe S."/>
            <person name="Yokota A."/>
            <person name="Sjamsuridzal W."/>
        </authorList>
    </citation>
    <scope>NUCLEOTIDE SEQUENCE [LARGE SCALE GENOMIC DNA]</scope>
    <source>
        <strain evidence="4 5">S3.2.2.5</strain>
    </source>
</reference>
<dbReference type="RefSeq" id="WP_338256765.1">
    <property type="nucleotide sequence ID" value="NZ_BSRI01000002.1"/>
</dbReference>
<feature type="domain" description="Enoyl reductase (ER)" evidence="3">
    <location>
        <begin position="10"/>
        <end position="328"/>
    </location>
</feature>
<dbReference type="PANTHER" id="PTHR48106">
    <property type="entry name" value="QUINONE OXIDOREDUCTASE PIG3-RELATED"/>
    <property type="match status" value="1"/>
</dbReference>
<dbReference type="PANTHER" id="PTHR48106:SF13">
    <property type="entry name" value="QUINONE OXIDOREDUCTASE-RELATED"/>
    <property type="match status" value="1"/>
</dbReference>